<dbReference type="OrthoDB" id="2423195at2759"/>
<protein>
    <submittedName>
        <fullName evidence="2">Uncharacterized protein</fullName>
    </submittedName>
</protein>
<organism evidence="2 3">
    <name type="scientific">Tetrahymena thermophila (strain SB210)</name>
    <dbReference type="NCBI Taxonomy" id="312017"/>
    <lineage>
        <taxon>Eukaryota</taxon>
        <taxon>Sar</taxon>
        <taxon>Alveolata</taxon>
        <taxon>Ciliophora</taxon>
        <taxon>Intramacronucleata</taxon>
        <taxon>Oligohymenophorea</taxon>
        <taxon>Hymenostomatida</taxon>
        <taxon>Tetrahymenina</taxon>
        <taxon>Tetrahymenidae</taxon>
        <taxon>Tetrahymena</taxon>
    </lineage>
</organism>
<dbReference type="Proteomes" id="UP000009168">
    <property type="component" value="Unassembled WGS sequence"/>
</dbReference>
<proteinExistence type="predicted"/>
<evidence type="ECO:0000313" key="3">
    <source>
        <dbReference type="Proteomes" id="UP000009168"/>
    </source>
</evidence>
<gene>
    <name evidence="2" type="ORF">TTHERM_00227100</name>
</gene>
<name>Q23BX2_TETTS</name>
<dbReference type="InParanoid" id="Q23BX2"/>
<keyword evidence="3" id="KW-1185">Reference proteome</keyword>
<evidence type="ECO:0000256" key="1">
    <source>
        <dbReference type="SAM" id="MobiDB-lite"/>
    </source>
</evidence>
<dbReference type="EMBL" id="GG662718">
    <property type="protein sequence ID" value="EAR93996.2"/>
    <property type="molecule type" value="Genomic_DNA"/>
</dbReference>
<dbReference type="KEGG" id="tet:TTHERM_00227100"/>
<dbReference type="HOGENOM" id="CLU_260137_0_0_1"/>
<dbReference type="GeneID" id="7834007"/>
<sequence>MAQVKKSNNQYFFLVIIQQIKYQLDRILKDICKKYQIYFLIFISKMNWQSAYIRYQFDQMSSEIEEEEKIDQNKVNKKPLQFMTQCLNSLQDSQPDLECFQDLGQLDQKEKGDFSMILDSIKQYVNNNEQNLDSSSYQNHDESFQILRNFGEISQYKYIKTKWQKKEEVKKNQQVLDEDLNLVKKENDQLIFNYCLLLEQNPQKESTLSKNQIFFQDKKQYCEYMIDKLILDQMRKIKMELKRFLYGSQNNESYRDQTFESIRELDYKILFMKFTQFGFTVNIVTKQQQGLNSQTPQLTKENLIIFLNKNKKMLFTGTVLFSSEYIDKQHKHPEAFQNLDETIFEENADKIAQATDKQDEESKNEKNKNQQSDKQEYFSQIKLNINQSNATEVLQQLIDPKNLVVFEVQNKWKPFKCNFLALKYMLDDPNDVSFSDEIIKGQIQNLAFEQFRKIKSKYFQNNPNYGFFQNLNKHIYFDRLLNFIDELKDQNMLSSSQLDCLKYVLTQKIALVQSIQGKQKCQIQFETIKILYQTYSKQENKKPILIICQQNETLNQYLEYLSKLQNYLDSTNKDKKNQNKIHFLRLGNVGKVNYNKYQKHLLPNDLRNPISNNKIDDLNKQLQHQTKYHKMANRKLGYKELNSFEKEFNQQANSQQFQKIFFSDKITNLLISQYFTDLSDEQKQRIKEEKNQILKLWINLDLNSNNLENLIQIELTKGQKKLIDYYLGLLISQRQQYNKLYQSNYYRHSDINPIIFNLQEQQLDNSPQSFAEFINGFERLSQITFYHMMSIKDYIIYFYKFEIFESFKYLNSIFNSETENNAKIQTVQQLQYFRQQDVILTTVNYSHTYSLVFKMLQPEIIIIDEAASIQHEYLIANVLFYQPKHLIQFGNNIQLNLVNKDQVLKVKNQTMNAQFWRLIRVKIPFYKTILMQQVSLDLYLLANLIMDVGFVDDEGEIQKSLYRLQEELNDNELQKNQKLSIYVNNFDIQQTYIIIRESDSVFIVCNKQRTDFRFFNQLELLAQITFQFHQSVIKNNIKHVKLQLNPFHYFLDYDKIDENDLKITLNDQEILVENSLNKHQKFIQESTEHQRSLDISNQQTISTCFSTSQILENQAQQIQLNSDKIKQNMLNVESYNSNNNPQKSQQTQQGRKYKIVYERKSNNINERKQNNIDERKSNNMYDILNQSQILEEKYEKQQVFNKAIKNINLIISQEQTDLHKILIKIEKYLRQLINYIDDAEKIDYYEERMDYVILMLIHNYPDIDLFYQNLKGSVDQNDQFQLKSLIILQQDILIKQLKFRMQAQQNNQENDKQNQISDQKQIQQITNLINLLRKRIFKNNQRLIEVLDLIKDYSSQILDLEWILIQILFKETQSLQNNDVQLIGQINSKIKNFKFKVASQKSNTSFSEFQFQFFKENDEEIQLQKVQELNKILINTLQQQYKNYIIILAKTQNSWVLKKIQIQKDFTQKFEEQCSNIFIFVKQKLQNQKNNMTTQQINKQNSIKPNLRSKLLNSLKTISYIYNS</sequence>
<accession>Q23BX2</accession>
<feature type="compositionally biased region" description="Basic and acidic residues" evidence="1">
    <location>
        <begin position="356"/>
        <end position="373"/>
    </location>
</feature>
<dbReference type="RefSeq" id="XP_001014241.2">
    <property type="nucleotide sequence ID" value="XM_001014241.2"/>
</dbReference>
<reference evidence="3" key="1">
    <citation type="journal article" date="2006" name="PLoS Biol.">
        <title>Macronuclear genome sequence of the ciliate Tetrahymena thermophila, a model eukaryote.</title>
        <authorList>
            <person name="Eisen J.A."/>
            <person name="Coyne R.S."/>
            <person name="Wu M."/>
            <person name="Wu D."/>
            <person name="Thiagarajan M."/>
            <person name="Wortman J.R."/>
            <person name="Badger J.H."/>
            <person name="Ren Q."/>
            <person name="Amedeo P."/>
            <person name="Jones K.M."/>
            <person name="Tallon L.J."/>
            <person name="Delcher A.L."/>
            <person name="Salzberg S.L."/>
            <person name="Silva J.C."/>
            <person name="Haas B.J."/>
            <person name="Majoros W.H."/>
            <person name="Farzad M."/>
            <person name="Carlton J.M."/>
            <person name="Smith R.K. Jr."/>
            <person name="Garg J."/>
            <person name="Pearlman R.E."/>
            <person name="Karrer K.M."/>
            <person name="Sun L."/>
            <person name="Manning G."/>
            <person name="Elde N.C."/>
            <person name="Turkewitz A.P."/>
            <person name="Asai D.J."/>
            <person name="Wilkes D.E."/>
            <person name="Wang Y."/>
            <person name="Cai H."/>
            <person name="Collins K."/>
            <person name="Stewart B.A."/>
            <person name="Lee S.R."/>
            <person name="Wilamowska K."/>
            <person name="Weinberg Z."/>
            <person name="Ruzzo W.L."/>
            <person name="Wloga D."/>
            <person name="Gaertig J."/>
            <person name="Frankel J."/>
            <person name="Tsao C.-C."/>
            <person name="Gorovsky M.A."/>
            <person name="Keeling P.J."/>
            <person name="Waller R.F."/>
            <person name="Patron N.J."/>
            <person name="Cherry J.M."/>
            <person name="Stover N.A."/>
            <person name="Krieger C.J."/>
            <person name="del Toro C."/>
            <person name="Ryder H.F."/>
            <person name="Williamson S.C."/>
            <person name="Barbeau R.A."/>
            <person name="Hamilton E.P."/>
            <person name="Orias E."/>
        </authorList>
    </citation>
    <scope>NUCLEOTIDE SEQUENCE [LARGE SCALE GENOMIC DNA]</scope>
    <source>
        <strain evidence="3">SB210</strain>
    </source>
</reference>
<evidence type="ECO:0000313" key="2">
    <source>
        <dbReference type="EMBL" id="EAR93996.2"/>
    </source>
</evidence>
<feature type="region of interest" description="Disordered" evidence="1">
    <location>
        <begin position="353"/>
        <end position="373"/>
    </location>
</feature>